<dbReference type="EMBL" id="JAVDQH010000011">
    <property type="protein sequence ID" value="MDR6245089.1"/>
    <property type="molecule type" value="Genomic_DNA"/>
</dbReference>
<dbReference type="InterPro" id="IPR014718">
    <property type="entry name" value="GH-type_carb-bd"/>
</dbReference>
<dbReference type="InterPro" id="IPR050883">
    <property type="entry name" value="PNGase"/>
</dbReference>
<proteinExistence type="predicted"/>
<dbReference type="Gene3D" id="1.20.1050.60">
    <property type="entry name" value="alpha-1,2-mannosidase"/>
    <property type="match status" value="1"/>
</dbReference>
<dbReference type="PANTHER" id="PTHR12143:SF43">
    <property type="entry name" value="PUTATIVE-RELATED"/>
    <property type="match status" value="1"/>
</dbReference>
<dbReference type="InterPro" id="IPR041371">
    <property type="entry name" value="GH92_N"/>
</dbReference>
<dbReference type="Gene3D" id="3.30.2080.10">
    <property type="entry name" value="GH92 mannosidase domain"/>
    <property type="match status" value="1"/>
</dbReference>
<sequence length="726" mass="81331">MDRAKVDWIDPFIGVDGENNCLCGPYLPNSIVRLSPDTASPQLSHGYASSLPIIRFSHTHVSGTGGGGRYGNVGILPFTGDLRVPTEGYERENETASAGYYRVTLMPDDIRVELTSTARTGCHRYTFQPGVIPHVLIDASSVIQVDGDQPGETTGLCIGGYLEQASDCELVGRSDFRGGWGHDYPYSVYFSIQFQQPAKACVLVENGQFVQQRSIDGQDCRAVASFAGCGTVEIKVGISYVSIGKARESLRREASAEFDVIHQQARNRWEQKLDRITVEGGSERHTRLLYTSLTRLWCMPSDLGVDDEYDGWVSGVRQYTDIYALWDSVRNANSLLTLIDPELERGILNSLLDIAAHTGWLPDAWIAGHSAMIQGGSSADILLNEAKLKGLSGIDYEAALLQMRKNNEQYSPDTWMYGRHLDDYLSLGYVSTKVKKNSVSRHMEYAYQDWCIGRLAQSLGQPDIAERYYTSSEKLWNLWNEQQRCFAPKDSDGTWAEAFDPAVCLPDCWNDPYFYEGTSWQWSFHTHHDFAGLIERHGGTGAFVKHLDTFFEEGHYYSKETMLHIPYLYIYAGRPDRTADRVRECLNTYFQMARDGLGDNEDMGCQSAFYICSSIGLYPLMGQDIYFLVPPLFQSSIIQIGEEGATIPFMIEIIGSIGAGDGTKPRYIAEAIWNNTPLDRAWISHSELIIGGVLQLRLSEHATSWGSLNPPPSPLKEWYTSKQIRS</sequence>
<dbReference type="Gene3D" id="2.70.98.10">
    <property type="match status" value="1"/>
</dbReference>
<dbReference type="Proteomes" id="UP001185028">
    <property type="component" value="Unassembled WGS sequence"/>
</dbReference>
<comment type="caution">
    <text evidence="3">The sequence shown here is derived from an EMBL/GenBank/DDBJ whole genome shotgun (WGS) entry which is preliminary data.</text>
</comment>
<reference evidence="3 4" key="1">
    <citation type="submission" date="2023-07" db="EMBL/GenBank/DDBJ databases">
        <title>Genomic Encyclopedia of Type Strains, Phase IV (KMG-IV): sequencing the most valuable type-strain genomes for metagenomic binning, comparative biology and taxonomic classification.</title>
        <authorList>
            <person name="Goeker M."/>
        </authorList>
    </citation>
    <scope>NUCLEOTIDE SEQUENCE [LARGE SCALE GENOMIC DNA]</scope>
    <source>
        <strain evidence="3 4">DSM 22170</strain>
    </source>
</reference>
<dbReference type="RefSeq" id="WP_188773493.1">
    <property type="nucleotide sequence ID" value="NZ_BMMB01000001.1"/>
</dbReference>
<dbReference type="Gene3D" id="1.20.1610.10">
    <property type="entry name" value="alpha-1,2-mannosidases domains"/>
    <property type="match status" value="1"/>
</dbReference>
<evidence type="ECO:0000259" key="1">
    <source>
        <dbReference type="Pfam" id="PF07971"/>
    </source>
</evidence>
<organism evidence="3 4">
    <name type="scientific">Paenibacillus hunanensis</name>
    <dbReference type="NCBI Taxonomy" id="539262"/>
    <lineage>
        <taxon>Bacteria</taxon>
        <taxon>Bacillati</taxon>
        <taxon>Bacillota</taxon>
        <taxon>Bacilli</taxon>
        <taxon>Bacillales</taxon>
        <taxon>Paenibacillaceae</taxon>
        <taxon>Paenibacillus</taxon>
    </lineage>
</organism>
<name>A0ABU1J124_9BACL</name>
<dbReference type="Pfam" id="PF07971">
    <property type="entry name" value="Glyco_hydro_92"/>
    <property type="match status" value="1"/>
</dbReference>
<dbReference type="SUPFAM" id="SSF48208">
    <property type="entry name" value="Six-hairpin glycosidases"/>
    <property type="match status" value="1"/>
</dbReference>
<dbReference type="PANTHER" id="PTHR12143">
    <property type="entry name" value="PEPTIDE N-GLYCANASE PNGASE -RELATED"/>
    <property type="match status" value="1"/>
</dbReference>
<evidence type="ECO:0000313" key="3">
    <source>
        <dbReference type="EMBL" id="MDR6245089.1"/>
    </source>
</evidence>
<dbReference type="InterPro" id="IPR008928">
    <property type="entry name" value="6-hairpin_glycosidase_sf"/>
</dbReference>
<dbReference type="Pfam" id="PF17678">
    <property type="entry name" value="Glyco_hydro_92N"/>
    <property type="match status" value="1"/>
</dbReference>
<evidence type="ECO:0000313" key="4">
    <source>
        <dbReference type="Proteomes" id="UP001185028"/>
    </source>
</evidence>
<keyword evidence="4" id="KW-1185">Reference proteome</keyword>
<evidence type="ECO:0000259" key="2">
    <source>
        <dbReference type="Pfam" id="PF17678"/>
    </source>
</evidence>
<accession>A0ABU1J124</accession>
<dbReference type="InterPro" id="IPR005887">
    <property type="entry name" value="GH92_a_mannosidase_put"/>
</dbReference>
<feature type="domain" description="Glycosyl hydrolase family 92" evidence="1">
    <location>
        <begin position="245"/>
        <end position="699"/>
    </location>
</feature>
<dbReference type="NCBIfam" id="TIGR01180">
    <property type="entry name" value="aman2_put"/>
    <property type="match status" value="1"/>
</dbReference>
<dbReference type="InterPro" id="IPR012939">
    <property type="entry name" value="Glyco_hydro_92"/>
</dbReference>
<protein>
    <submittedName>
        <fullName evidence="3">Alpha-1,2-mannosidase</fullName>
    </submittedName>
</protein>
<feature type="domain" description="Glycosyl hydrolase family 92 N-terminal" evidence="2">
    <location>
        <begin position="8"/>
        <end position="239"/>
    </location>
</feature>
<gene>
    <name evidence="3" type="ORF">JOC58_002987</name>
</gene>